<dbReference type="PANTHER" id="PTHR13814">
    <property type="entry name" value="FETUIN"/>
    <property type="match status" value="1"/>
</dbReference>
<evidence type="ECO:0000256" key="12">
    <source>
        <dbReference type="SAM" id="SignalP"/>
    </source>
</evidence>
<keyword evidence="10" id="KW-0325">Glycoprotein</keyword>
<comment type="caution">
    <text evidence="14">The sequence shown here is derived from an EMBL/GenBank/DDBJ whole genome shotgun (WGS) entry which is preliminary data.</text>
</comment>
<dbReference type="InterPro" id="IPR027358">
    <property type="entry name" value="Kininogen-type_cystatin_dom"/>
</dbReference>
<dbReference type="Proteomes" id="UP001474421">
    <property type="component" value="Unassembled WGS sequence"/>
</dbReference>
<dbReference type="GO" id="GO:0042311">
    <property type="term" value="P:vasodilation"/>
    <property type="evidence" value="ECO:0007669"/>
    <property type="project" value="UniProtKB-KW"/>
</dbReference>
<dbReference type="InterPro" id="IPR046350">
    <property type="entry name" value="Cystatin_sf"/>
</dbReference>
<comment type="subcellular location">
    <subcellularLocation>
        <location evidence="1">Secreted</location>
        <location evidence="1">Extracellular space</location>
    </subcellularLocation>
</comment>
<keyword evidence="4" id="KW-0646">Protease inhibitor</keyword>
<dbReference type="InterPro" id="IPR000010">
    <property type="entry name" value="Cystatin_dom"/>
</dbReference>
<dbReference type="Pfam" id="PF00031">
    <property type="entry name" value="Cystatin"/>
    <property type="match status" value="3"/>
</dbReference>
<feature type="compositionally biased region" description="Low complexity" evidence="11">
    <location>
        <begin position="480"/>
        <end position="494"/>
    </location>
</feature>
<feature type="domain" description="Cystatin kininogen-type" evidence="13">
    <location>
        <begin position="268"/>
        <end position="371"/>
    </location>
</feature>
<dbReference type="GO" id="GO:0030195">
    <property type="term" value="P:negative regulation of blood coagulation"/>
    <property type="evidence" value="ECO:0007669"/>
    <property type="project" value="TreeGrafter"/>
</dbReference>
<feature type="compositionally biased region" description="Basic residues" evidence="11">
    <location>
        <begin position="407"/>
        <end position="434"/>
    </location>
</feature>
<dbReference type="InterPro" id="IPR050735">
    <property type="entry name" value="Kininogen_Fetuin_HRG"/>
</dbReference>
<dbReference type="GO" id="GO:0072562">
    <property type="term" value="C:blood microparticle"/>
    <property type="evidence" value="ECO:0007669"/>
    <property type="project" value="TreeGrafter"/>
</dbReference>
<proteinExistence type="predicted"/>
<feature type="region of interest" description="Disordered" evidence="11">
    <location>
        <begin position="475"/>
        <end position="537"/>
    </location>
</feature>
<keyword evidence="2" id="KW-0840">Vasodilator</keyword>
<evidence type="ECO:0000256" key="5">
    <source>
        <dbReference type="ARBA" id="ARBA00022704"/>
    </source>
</evidence>
<protein>
    <submittedName>
        <fullName evidence="14">Kininogen-1</fullName>
    </submittedName>
</protein>
<feature type="signal peptide" evidence="12">
    <location>
        <begin position="1"/>
        <end position="16"/>
    </location>
</feature>
<evidence type="ECO:0000256" key="4">
    <source>
        <dbReference type="ARBA" id="ARBA00022690"/>
    </source>
</evidence>
<keyword evidence="5" id="KW-0789">Thiol protease inhibitor</keyword>
<dbReference type="GO" id="GO:0004869">
    <property type="term" value="F:cysteine-type endopeptidase inhibitor activity"/>
    <property type="evidence" value="ECO:0007669"/>
    <property type="project" value="UniProtKB-KW"/>
</dbReference>
<dbReference type="Gene3D" id="3.10.450.10">
    <property type="match status" value="3"/>
</dbReference>
<keyword evidence="8" id="KW-0838">Vasoactive</keyword>
<keyword evidence="9" id="KW-1015">Disulfide bond</keyword>
<dbReference type="EMBL" id="JAOTOJ010000005">
    <property type="protein sequence ID" value="KAK9401352.1"/>
    <property type="molecule type" value="Genomic_DNA"/>
</dbReference>
<evidence type="ECO:0000256" key="11">
    <source>
        <dbReference type="SAM" id="MobiDB-lite"/>
    </source>
</evidence>
<reference evidence="14 15" key="1">
    <citation type="journal article" date="2024" name="Proc. Natl. Acad. Sci. U.S.A.">
        <title>The genetic regulatory architecture and epigenomic basis for age-related changes in rattlesnake venom.</title>
        <authorList>
            <person name="Hogan M.P."/>
            <person name="Holding M.L."/>
            <person name="Nystrom G.S."/>
            <person name="Colston T.J."/>
            <person name="Bartlett D.A."/>
            <person name="Mason A.J."/>
            <person name="Ellsworth S.A."/>
            <person name="Rautsaw R.M."/>
            <person name="Lawrence K.C."/>
            <person name="Strickland J.L."/>
            <person name="He B."/>
            <person name="Fraser P."/>
            <person name="Margres M.J."/>
            <person name="Gilbert D.M."/>
            <person name="Gibbs H.L."/>
            <person name="Parkinson C.L."/>
            <person name="Rokyta D.R."/>
        </authorList>
    </citation>
    <scope>NUCLEOTIDE SEQUENCE [LARGE SCALE GENOMIC DNA]</scope>
    <source>
        <strain evidence="14">DRR0105</strain>
    </source>
</reference>
<dbReference type="InterPro" id="IPR018073">
    <property type="entry name" value="Prot_inh_cystat_CS"/>
</dbReference>
<dbReference type="PROSITE" id="PS00287">
    <property type="entry name" value="CYSTATIN"/>
    <property type="match status" value="1"/>
</dbReference>
<evidence type="ECO:0000256" key="8">
    <source>
        <dbReference type="ARBA" id="ARBA00022858"/>
    </source>
</evidence>
<evidence type="ECO:0000313" key="14">
    <source>
        <dbReference type="EMBL" id="KAK9401352.1"/>
    </source>
</evidence>
<keyword evidence="15" id="KW-1185">Reference proteome</keyword>
<dbReference type="PANTHER" id="PTHR13814:SF12">
    <property type="entry name" value="KININOGEN-1"/>
    <property type="match status" value="1"/>
</dbReference>
<dbReference type="AlphaFoldDB" id="A0AAW1BIW9"/>
<evidence type="ECO:0000313" key="15">
    <source>
        <dbReference type="Proteomes" id="UP001474421"/>
    </source>
</evidence>
<sequence>MKVFILLVLSIGLCQASPLQDEVGCDDPEVFEAVARAIKAFNEDRSQGNKFALNVILHAYRIAGPGKKFHVIYQVRETACPIDADEPWQNCDLLGISEGHHGNCTADIDTESQDFSSVSQNCKISPGQENVEQSLAKCLGCWHPIDPKSLEVLPIVRFTIQQFNNQSQHFALYEIGEINKVTRQVVNGWNYRLEYSVKETNCSKNEFPDLSPACRHLPEGREGSCTVTAHVDNTNTLAHAEQDCKVQVEEKVEPPVDACFGCVVPIAKDSQELKEPLQAAIESFNAKNNSDFHFKIVAIGEVTKQLVAGTKYRFDMIIQKTNCSKSEVEKLNEDCTAAEDGERLFCSGSTLVRPWESFISSQVNCKGNGIQELIARVPPGFTPFRSRVGATIPIERPSVPEEFHPDPRRHHIHKNRRGFGHARGHKKGRKHGHKKPTESSSEEVTVLPPVQTPDQLPTSKPLVEQEVNGRGLHEEKVGFPDVSPTHSTSTDSPTFLDHLPDLPEPPKCPGTPWKPKRDPEPLDTSFNDFDLLDALQK</sequence>
<evidence type="ECO:0000256" key="1">
    <source>
        <dbReference type="ARBA" id="ARBA00004239"/>
    </source>
</evidence>
<feature type="domain" description="Cystatin kininogen-type" evidence="13">
    <location>
        <begin position="147"/>
        <end position="250"/>
    </location>
</feature>
<dbReference type="PROSITE" id="PS51647">
    <property type="entry name" value="CYSTATIN_KININOGEN"/>
    <property type="match status" value="3"/>
</dbReference>
<feature type="region of interest" description="Disordered" evidence="11">
    <location>
        <begin position="396"/>
        <end position="460"/>
    </location>
</feature>
<evidence type="ECO:0000259" key="13">
    <source>
        <dbReference type="PROSITE" id="PS51647"/>
    </source>
</evidence>
<evidence type="ECO:0000256" key="3">
    <source>
        <dbReference type="ARBA" id="ARBA00022525"/>
    </source>
</evidence>
<dbReference type="SUPFAM" id="SSF54403">
    <property type="entry name" value="Cystatin/monellin"/>
    <property type="match status" value="3"/>
</dbReference>
<evidence type="ECO:0000256" key="9">
    <source>
        <dbReference type="ARBA" id="ARBA00023157"/>
    </source>
</evidence>
<keyword evidence="7" id="KW-0677">Repeat</keyword>
<feature type="domain" description="Cystatin kininogen-type" evidence="13">
    <location>
        <begin position="25"/>
        <end position="128"/>
    </location>
</feature>
<keyword evidence="3" id="KW-0964">Secreted</keyword>
<dbReference type="CDD" id="cd00042">
    <property type="entry name" value="CY"/>
    <property type="match status" value="3"/>
</dbReference>
<feature type="chain" id="PRO_5043777247" evidence="12">
    <location>
        <begin position="17"/>
        <end position="537"/>
    </location>
</feature>
<keyword evidence="6 12" id="KW-0732">Signal</keyword>
<organism evidence="14 15">
    <name type="scientific">Crotalus adamanteus</name>
    <name type="common">Eastern diamondback rattlesnake</name>
    <dbReference type="NCBI Taxonomy" id="8729"/>
    <lineage>
        <taxon>Eukaryota</taxon>
        <taxon>Metazoa</taxon>
        <taxon>Chordata</taxon>
        <taxon>Craniata</taxon>
        <taxon>Vertebrata</taxon>
        <taxon>Euteleostomi</taxon>
        <taxon>Lepidosauria</taxon>
        <taxon>Squamata</taxon>
        <taxon>Bifurcata</taxon>
        <taxon>Unidentata</taxon>
        <taxon>Episquamata</taxon>
        <taxon>Toxicofera</taxon>
        <taxon>Serpentes</taxon>
        <taxon>Colubroidea</taxon>
        <taxon>Viperidae</taxon>
        <taxon>Crotalinae</taxon>
        <taxon>Crotalus</taxon>
    </lineage>
</organism>
<evidence type="ECO:0000256" key="6">
    <source>
        <dbReference type="ARBA" id="ARBA00022729"/>
    </source>
</evidence>
<evidence type="ECO:0000256" key="2">
    <source>
        <dbReference type="ARBA" id="ARBA00022429"/>
    </source>
</evidence>
<dbReference type="SMART" id="SM00043">
    <property type="entry name" value="CY"/>
    <property type="match status" value="3"/>
</dbReference>
<gene>
    <name evidence="14" type="ORF">NXF25_012066</name>
</gene>
<accession>A0AAW1BIW9</accession>
<name>A0AAW1BIW9_CROAD</name>
<dbReference type="FunFam" id="3.10.450.10:FF:000002">
    <property type="entry name" value="Kininogen 1"/>
    <property type="match status" value="2"/>
</dbReference>
<evidence type="ECO:0000256" key="7">
    <source>
        <dbReference type="ARBA" id="ARBA00022737"/>
    </source>
</evidence>
<dbReference type="GO" id="GO:0007204">
    <property type="term" value="P:positive regulation of cytosolic calcium ion concentration"/>
    <property type="evidence" value="ECO:0007669"/>
    <property type="project" value="TreeGrafter"/>
</dbReference>
<evidence type="ECO:0000256" key="10">
    <source>
        <dbReference type="ARBA" id="ARBA00023180"/>
    </source>
</evidence>